<protein>
    <submittedName>
        <fullName evidence="1">Uncharacterized protein</fullName>
    </submittedName>
</protein>
<reference evidence="1 2" key="2">
    <citation type="submission" date="2013-04" db="EMBL/GenBank/DDBJ databases">
        <authorList>
            <person name="Fiebig A."/>
            <person name="Pradella S."/>
            <person name="Wagner-Doebler I."/>
        </authorList>
    </citation>
    <scope>NUCLEOTIDE SEQUENCE [LARGE SCALE GENOMIC DNA]</scope>
    <source>
        <strain evidence="2">DSM 17067 / NCIMB 14079 / DFL-11</strain>
    </source>
</reference>
<proteinExistence type="predicted"/>
<reference evidence="1 2" key="1">
    <citation type="submission" date="2008-01" db="EMBL/GenBank/DDBJ databases">
        <authorList>
            <person name="Wagner-Dobler I."/>
            <person name="Ferriera S."/>
            <person name="Johnson J."/>
            <person name="Kravitz S."/>
            <person name="Beeson K."/>
            <person name="Sutton G."/>
            <person name="Rogers Y.-H."/>
            <person name="Friedman R."/>
            <person name="Frazier M."/>
            <person name="Venter J.C."/>
        </authorList>
    </citation>
    <scope>NUCLEOTIDE SEQUENCE [LARGE SCALE GENOMIC DNA]</scope>
    <source>
        <strain evidence="2">DSM 17067 / NCIMB 14079 / DFL-11</strain>
    </source>
</reference>
<dbReference type="Proteomes" id="UP000004703">
    <property type="component" value="Chromosome"/>
</dbReference>
<name>A0A5E8GZ66_ROSAD</name>
<dbReference type="RefSeq" id="WP_050775954.1">
    <property type="nucleotide sequence ID" value="NZ_CM011002.1"/>
</dbReference>
<sequence>MTQYDPLDQFGELFISAVRNRTQWAYRQIENGSIRVEKNRHDTIQALASSPEHKEKLRQIVEATIDDCLHEFLFMLENNYDTLELLFKASDGSVINVAETSDGLCGELYTEDGWIEKFGSHLD</sequence>
<evidence type="ECO:0000313" key="1">
    <source>
        <dbReference type="EMBL" id="EEE44884.2"/>
    </source>
</evidence>
<organism evidence="1 2">
    <name type="scientific">Roseibium alexandrii (strain DSM 17067 / NCIMB 14079 / DFL-11)</name>
    <name type="common">Labrenzia alexandrii</name>
    <dbReference type="NCBI Taxonomy" id="244592"/>
    <lineage>
        <taxon>Bacteria</taxon>
        <taxon>Pseudomonadati</taxon>
        <taxon>Pseudomonadota</taxon>
        <taxon>Alphaproteobacteria</taxon>
        <taxon>Hyphomicrobiales</taxon>
        <taxon>Stappiaceae</taxon>
        <taxon>Roseibium</taxon>
    </lineage>
</organism>
<evidence type="ECO:0000313" key="2">
    <source>
        <dbReference type="Proteomes" id="UP000004703"/>
    </source>
</evidence>
<dbReference type="AlphaFoldDB" id="A0A5E8GZ66"/>
<accession>A0A5E8GZ66</accession>
<gene>
    <name evidence="1" type="ORF">SADFL11_2172</name>
</gene>
<comment type="caution">
    <text evidence="1">The sequence shown here is derived from an EMBL/GenBank/DDBJ whole genome shotgun (WGS) entry which is preliminary data.</text>
</comment>
<dbReference type="EMBL" id="ACCU02000002">
    <property type="protein sequence ID" value="EEE44884.2"/>
    <property type="molecule type" value="Genomic_DNA"/>
</dbReference>